<reference evidence="2" key="1">
    <citation type="submission" date="2018-11" db="EMBL/GenBank/DDBJ databases">
        <authorList>
            <consortium name="Pathogen Informatics"/>
        </authorList>
    </citation>
    <scope>NUCLEOTIDE SEQUENCE</scope>
</reference>
<protein>
    <submittedName>
        <fullName evidence="2">Uncharacterized protein</fullName>
    </submittedName>
</protein>
<dbReference type="EMBL" id="CAAALY010279497">
    <property type="protein sequence ID" value="VEL43198.1"/>
    <property type="molecule type" value="Genomic_DNA"/>
</dbReference>
<evidence type="ECO:0000256" key="1">
    <source>
        <dbReference type="SAM" id="MobiDB-lite"/>
    </source>
</evidence>
<keyword evidence="3" id="KW-1185">Reference proteome</keyword>
<sequence>MRHAVWCSTRPGNLSLDEAYRSVTDVHAKPASFALTSASCIDDDNLDFSTSGSTHFRPRNSSSRGSASHDSHHSFSAEEVADRLQSNEHTQLADTPVHMASLSHWPRARVTVSGESQPSTGRSAVVTVSVSKVMAASYVGTNQVNSFALSNTVSFLMFDANAQQVDLIGNLSKVAMAF</sequence>
<proteinExistence type="predicted"/>
<dbReference type="AlphaFoldDB" id="A0A448XRK2"/>
<feature type="region of interest" description="Disordered" evidence="1">
    <location>
        <begin position="52"/>
        <end position="85"/>
    </location>
</feature>
<gene>
    <name evidence="2" type="ORF">PXEA_LOCUS36638</name>
</gene>
<evidence type="ECO:0000313" key="3">
    <source>
        <dbReference type="Proteomes" id="UP000784294"/>
    </source>
</evidence>
<accession>A0A448XRK2</accession>
<name>A0A448XRK2_9PLAT</name>
<evidence type="ECO:0000313" key="2">
    <source>
        <dbReference type="EMBL" id="VEL43198.1"/>
    </source>
</evidence>
<comment type="caution">
    <text evidence="2">The sequence shown here is derived from an EMBL/GenBank/DDBJ whole genome shotgun (WGS) entry which is preliminary data.</text>
</comment>
<dbReference type="Proteomes" id="UP000784294">
    <property type="component" value="Unassembled WGS sequence"/>
</dbReference>
<organism evidence="2 3">
    <name type="scientific">Protopolystoma xenopodis</name>
    <dbReference type="NCBI Taxonomy" id="117903"/>
    <lineage>
        <taxon>Eukaryota</taxon>
        <taxon>Metazoa</taxon>
        <taxon>Spiralia</taxon>
        <taxon>Lophotrochozoa</taxon>
        <taxon>Platyhelminthes</taxon>
        <taxon>Monogenea</taxon>
        <taxon>Polyopisthocotylea</taxon>
        <taxon>Polystomatidea</taxon>
        <taxon>Polystomatidae</taxon>
        <taxon>Protopolystoma</taxon>
    </lineage>
</organism>
<feature type="compositionally biased region" description="Basic and acidic residues" evidence="1">
    <location>
        <begin position="67"/>
        <end position="85"/>
    </location>
</feature>